<protein>
    <submittedName>
        <fullName evidence="1">Uncharacterized protein</fullName>
    </submittedName>
</protein>
<name>A0A0A9FGB1_ARUDO</name>
<reference evidence="1" key="2">
    <citation type="journal article" date="2015" name="Data Brief">
        <title>Shoot transcriptome of the giant reed, Arundo donax.</title>
        <authorList>
            <person name="Barrero R.A."/>
            <person name="Guerrero F.D."/>
            <person name="Moolhuijzen P."/>
            <person name="Goolsby J.A."/>
            <person name="Tidwell J."/>
            <person name="Bellgard S.E."/>
            <person name="Bellgard M.I."/>
        </authorList>
    </citation>
    <scope>NUCLEOTIDE SEQUENCE</scope>
    <source>
        <tissue evidence="1">Shoot tissue taken approximately 20 cm above the soil surface</tissue>
    </source>
</reference>
<dbReference type="AlphaFoldDB" id="A0A0A9FGB1"/>
<dbReference type="EMBL" id="GBRH01185831">
    <property type="protein sequence ID" value="JAE12065.1"/>
    <property type="molecule type" value="Transcribed_RNA"/>
</dbReference>
<accession>A0A0A9FGB1</accession>
<proteinExistence type="predicted"/>
<reference evidence="1" key="1">
    <citation type="submission" date="2014-09" db="EMBL/GenBank/DDBJ databases">
        <authorList>
            <person name="Magalhaes I.L.F."/>
            <person name="Oliveira U."/>
            <person name="Santos F.R."/>
            <person name="Vidigal T.H.D.A."/>
            <person name="Brescovit A.D."/>
            <person name="Santos A.J."/>
        </authorList>
    </citation>
    <scope>NUCLEOTIDE SEQUENCE</scope>
    <source>
        <tissue evidence="1">Shoot tissue taken approximately 20 cm above the soil surface</tissue>
    </source>
</reference>
<organism evidence="1">
    <name type="scientific">Arundo donax</name>
    <name type="common">Giant reed</name>
    <name type="synonym">Donax arundinaceus</name>
    <dbReference type="NCBI Taxonomy" id="35708"/>
    <lineage>
        <taxon>Eukaryota</taxon>
        <taxon>Viridiplantae</taxon>
        <taxon>Streptophyta</taxon>
        <taxon>Embryophyta</taxon>
        <taxon>Tracheophyta</taxon>
        <taxon>Spermatophyta</taxon>
        <taxon>Magnoliopsida</taxon>
        <taxon>Liliopsida</taxon>
        <taxon>Poales</taxon>
        <taxon>Poaceae</taxon>
        <taxon>PACMAD clade</taxon>
        <taxon>Arundinoideae</taxon>
        <taxon>Arundineae</taxon>
        <taxon>Arundo</taxon>
    </lineage>
</organism>
<sequence length="45" mass="4947">MTSCTTWMMSWAAGTARRGWPRARAATGAASFAVTRTERWGRAGR</sequence>
<evidence type="ECO:0000313" key="1">
    <source>
        <dbReference type="EMBL" id="JAE12065.1"/>
    </source>
</evidence>